<name>A0A9W6ZUX4_9STRA</name>
<reference evidence="2" key="1">
    <citation type="submission" date="2022-07" db="EMBL/GenBank/DDBJ databases">
        <title>Genome analysis of Parmales, a sister group of diatoms, reveals the evolutionary specialization of diatoms from phago-mixotrophs to photoautotrophs.</title>
        <authorList>
            <person name="Ban H."/>
            <person name="Sato S."/>
            <person name="Yoshikawa S."/>
            <person name="Kazumasa Y."/>
            <person name="Nakamura Y."/>
            <person name="Ichinomiya M."/>
            <person name="Saitoh K."/>
            <person name="Sato N."/>
            <person name="Blanc-Mathieu R."/>
            <person name="Endo H."/>
            <person name="Kuwata A."/>
            <person name="Ogata H."/>
        </authorList>
    </citation>
    <scope>NUCLEOTIDE SEQUENCE</scope>
</reference>
<dbReference type="Proteomes" id="UP001165082">
    <property type="component" value="Unassembled WGS sequence"/>
</dbReference>
<feature type="region of interest" description="Disordered" evidence="1">
    <location>
        <begin position="1"/>
        <end position="33"/>
    </location>
</feature>
<evidence type="ECO:0000313" key="2">
    <source>
        <dbReference type="EMBL" id="GMH60974.1"/>
    </source>
</evidence>
<evidence type="ECO:0000256" key="1">
    <source>
        <dbReference type="SAM" id="MobiDB-lite"/>
    </source>
</evidence>
<protein>
    <submittedName>
        <fullName evidence="2">Uncharacterized protein</fullName>
    </submittedName>
</protein>
<keyword evidence="3" id="KW-1185">Reference proteome</keyword>
<sequence>MTETTVVPHNVSELTESKHQSPQRPEPMTLDAKSDWKVWKNDHDHNCDTKVTIKPESNQRPTPVTPVLTAVQSNWKVWKNDH</sequence>
<dbReference type="AlphaFoldDB" id="A0A9W6ZUX4"/>
<gene>
    <name evidence="2" type="ORF">TrRE_jg9394</name>
</gene>
<evidence type="ECO:0000313" key="3">
    <source>
        <dbReference type="Proteomes" id="UP001165082"/>
    </source>
</evidence>
<organism evidence="2 3">
    <name type="scientific">Triparma retinervis</name>
    <dbReference type="NCBI Taxonomy" id="2557542"/>
    <lineage>
        <taxon>Eukaryota</taxon>
        <taxon>Sar</taxon>
        <taxon>Stramenopiles</taxon>
        <taxon>Ochrophyta</taxon>
        <taxon>Bolidophyceae</taxon>
        <taxon>Parmales</taxon>
        <taxon>Triparmaceae</taxon>
        <taxon>Triparma</taxon>
    </lineage>
</organism>
<dbReference type="EMBL" id="BRXZ01001054">
    <property type="protein sequence ID" value="GMH60974.1"/>
    <property type="molecule type" value="Genomic_DNA"/>
</dbReference>
<accession>A0A9W6ZUX4</accession>
<proteinExistence type="predicted"/>
<comment type="caution">
    <text evidence="2">The sequence shown here is derived from an EMBL/GenBank/DDBJ whole genome shotgun (WGS) entry which is preliminary data.</text>
</comment>